<reference evidence="2" key="1">
    <citation type="submission" date="2019-12" db="EMBL/GenBank/DDBJ databases">
        <authorList>
            <person name="Scholes J."/>
        </authorList>
    </citation>
    <scope>NUCLEOTIDE SEQUENCE</scope>
</reference>
<feature type="compositionally biased region" description="Low complexity" evidence="1">
    <location>
        <begin position="46"/>
        <end position="64"/>
    </location>
</feature>
<dbReference type="AlphaFoldDB" id="A0A9N7NX00"/>
<feature type="region of interest" description="Disordered" evidence="1">
    <location>
        <begin position="1"/>
        <end position="24"/>
    </location>
</feature>
<proteinExistence type="predicted"/>
<evidence type="ECO:0000313" key="3">
    <source>
        <dbReference type="Proteomes" id="UP001153555"/>
    </source>
</evidence>
<dbReference type="EMBL" id="CACSLK010031421">
    <property type="protein sequence ID" value="CAA0839665.1"/>
    <property type="molecule type" value="Genomic_DNA"/>
</dbReference>
<name>A0A9N7NX00_STRHE</name>
<protein>
    <submittedName>
        <fullName evidence="2">Uncharacterized protein</fullName>
    </submittedName>
</protein>
<sequence>GRGGRGAYRGRGRGRNGGSRPQCQICQGMNHTADKCWYRYDTAPTNQSGNQNQQPQRRNPSLNM</sequence>
<feature type="non-terminal residue" evidence="2">
    <location>
        <position position="64"/>
    </location>
</feature>
<dbReference type="Proteomes" id="UP001153555">
    <property type="component" value="Unassembled WGS sequence"/>
</dbReference>
<feature type="region of interest" description="Disordered" evidence="1">
    <location>
        <begin position="41"/>
        <end position="64"/>
    </location>
</feature>
<evidence type="ECO:0000313" key="2">
    <source>
        <dbReference type="EMBL" id="CAA0839665.1"/>
    </source>
</evidence>
<gene>
    <name evidence="2" type="ORF">SHERM_06227</name>
</gene>
<evidence type="ECO:0000256" key="1">
    <source>
        <dbReference type="SAM" id="MobiDB-lite"/>
    </source>
</evidence>
<organism evidence="2 3">
    <name type="scientific">Striga hermonthica</name>
    <name type="common">Purple witchweed</name>
    <name type="synonym">Buchnera hermonthica</name>
    <dbReference type="NCBI Taxonomy" id="68872"/>
    <lineage>
        <taxon>Eukaryota</taxon>
        <taxon>Viridiplantae</taxon>
        <taxon>Streptophyta</taxon>
        <taxon>Embryophyta</taxon>
        <taxon>Tracheophyta</taxon>
        <taxon>Spermatophyta</taxon>
        <taxon>Magnoliopsida</taxon>
        <taxon>eudicotyledons</taxon>
        <taxon>Gunneridae</taxon>
        <taxon>Pentapetalae</taxon>
        <taxon>asterids</taxon>
        <taxon>lamiids</taxon>
        <taxon>Lamiales</taxon>
        <taxon>Orobanchaceae</taxon>
        <taxon>Buchnereae</taxon>
        <taxon>Striga</taxon>
    </lineage>
</organism>
<comment type="caution">
    <text evidence="2">The sequence shown here is derived from an EMBL/GenBank/DDBJ whole genome shotgun (WGS) entry which is preliminary data.</text>
</comment>
<keyword evidence="3" id="KW-1185">Reference proteome</keyword>
<feature type="non-terminal residue" evidence="2">
    <location>
        <position position="1"/>
    </location>
</feature>
<accession>A0A9N7NX00</accession>